<dbReference type="RefSeq" id="WP_093394832.1">
    <property type="nucleotide sequence ID" value="NZ_FOUU01000004.1"/>
</dbReference>
<dbReference type="CDD" id="cd12797">
    <property type="entry name" value="M23_peptidase"/>
    <property type="match status" value="1"/>
</dbReference>
<dbReference type="PANTHER" id="PTHR21666">
    <property type="entry name" value="PEPTIDASE-RELATED"/>
    <property type="match status" value="1"/>
</dbReference>
<name>A0A1I4TZG9_9BACT</name>
<evidence type="ECO:0000256" key="1">
    <source>
        <dbReference type="SAM" id="Coils"/>
    </source>
</evidence>
<protein>
    <submittedName>
        <fullName evidence="3">Septal ring factor EnvC, activator of murein hydrolases AmiA and AmiB</fullName>
    </submittedName>
</protein>
<feature type="coiled-coil region" evidence="1">
    <location>
        <begin position="131"/>
        <end position="182"/>
    </location>
</feature>
<dbReference type="Gene3D" id="2.70.70.10">
    <property type="entry name" value="Glucose Permease (Domain IIA)"/>
    <property type="match status" value="1"/>
</dbReference>
<dbReference type="InterPro" id="IPR050570">
    <property type="entry name" value="Cell_wall_metabolism_enzyme"/>
</dbReference>
<dbReference type="InterPro" id="IPR011055">
    <property type="entry name" value="Dup_hybrid_motif"/>
</dbReference>
<evidence type="ECO:0000313" key="4">
    <source>
        <dbReference type="Proteomes" id="UP000199611"/>
    </source>
</evidence>
<dbReference type="OrthoDB" id="9784703at2"/>
<accession>A0A1I4TZG9</accession>
<keyword evidence="4" id="KW-1185">Reference proteome</keyword>
<reference evidence="3 4" key="1">
    <citation type="submission" date="2016-10" db="EMBL/GenBank/DDBJ databases">
        <authorList>
            <person name="de Groot N.N."/>
        </authorList>
    </citation>
    <scope>NUCLEOTIDE SEQUENCE [LARGE SCALE GENOMIC DNA]</scope>
    <source>
        <strain evidence="3 4">DSM 9990</strain>
    </source>
</reference>
<dbReference type="PANTHER" id="PTHR21666:SF270">
    <property type="entry name" value="MUREIN HYDROLASE ACTIVATOR ENVC"/>
    <property type="match status" value="1"/>
</dbReference>
<dbReference type="GO" id="GO:0004222">
    <property type="term" value="F:metalloendopeptidase activity"/>
    <property type="evidence" value="ECO:0007669"/>
    <property type="project" value="TreeGrafter"/>
</dbReference>
<dbReference type="STRING" id="39841.SAMN05660836_01599"/>
<dbReference type="SUPFAM" id="SSF51261">
    <property type="entry name" value="Duplicated hybrid motif"/>
    <property type="match status" value="1"/>
</dbReference>
<keyword evidence="1" id="KW-0175">Coiled coil</keyword>
<dbReference type="Proteomes" id="UP000199611">
    <property type="component" value="Unassembled WGS sequence"/>
</dbReference>
<gene>
    <name evidence="3" type="ORF">SAMN05660836_01599</name>
</gene>
<dbReference type="AlphaFoldDB" id="A0A1I4TZG9"/>
<dbReference type="InterPro" id="IPR016047">
    <property type="entry name" value="M23ase_b-sheet_dom"/>
</dbReference>
<feature type="domain" description="M23ase beta-sheet core" evidence="2">
    <location>
        <begin position="247"/>
        <end position="339"/>
    </location>
</feature>
<sequence length="350" mass="39719">MAQFFAKILRNTVIFATPVVIVLVASIVRADTTREIRSLDARMDKVAQTLAVIDGERHRLEERLEELQSEQVDIEKFISEEYANVVRSMVSIGYINELLDGVGAHNLVMAPELWSLEIMQKSLIRERSLRIAAMKQKLLRLRAIRKEIEQHITELKRSRKNYEALLQKLKILRAEKVKALELVKFEKNVVPSLLPDSDGLSVKSKPADFRGEAVLKDMKGRLELPVVGTVVIGSSEKKNTPLPILRYNRGVFIRAKPGELVRSVAAGRVVFARWFRDLGRMVIIDHGEHFFSVYALLGSFLKGEGDRVLKGEPIGKVGPPELASQPGIYFEWRKNGRSLAIKEWFLISKK</sequence>
<keyword evidence="3" id="KW-0378">Hydrolase</keyword>
<dbReference type="Pfam" id="PF01551">
    <property type="entry name" value="Peptidase_M23"/>
    <property type="match status" value="1"/>
</dbReference>
<dbReference type="EMBL" id="FOUU01000004">
    <property type="protein sequence ID" value="SFM81873.1"/>
    <property type="molecule type" value="Genomic_DNA"/>
</dbReference>
<evidence type="ECO:0000259" key="2">
    <source>
        <dbReference type="Pfam" id="PF01551"/>
    </source>
</evidence>
<proteinExistence type="predicted"/>
<feature type="coiled-coil region" evidence="1">
    <location>
        <begin position="50"/>
        <end position="77"/>
    </location>
</feature>
<evidence type="ECO:0000313" key="3">
    <source>
        <dbReference type="EMBL" id="SFM81873.1"/>
    </source>
</evidence>
<organism evidence="3 4">
    <name type="scientific">Thermodesulforhabdus norvegica</name>
    <dbReference type="NCBI Taxonomy" id="39841"/>
    <lineage>
        <taxon>Bacteria</taxon>
        <taxon>Pseudomonadati</taxon>
        <taxon>Thermodesulfobacteriota</taxon>
        <taxon>Syntrophobacteria</taxon>
        <taxon>Syntrophobacterales</taxon>
        <taxon>Thermodesulforhabdaceae</taxon>
        <taxon>Thermodesulforhabdus</taxon>
    </lineage>
</organism>